<evidence type="ECO:0000256" key="6">
    <source>
        <dbReference type="PROSITE-ProRule" id="PRU01016"/>
    </source>
</evidence>
<dbReference type="SUPFAM" id="SSF53335">
    <property type="entry name" value="S-adenosyl-L-methionine-dependent methyltransferases"/>
    <property type="match status" value="1"/>
</dbReference>
<name>A0A0J1HX00_BACAN</name>
<proteinExistence type="inferred from homology"/>
<evidence type="ECO:0000256" key="4">
    <source>
        <dbReference type="ARBA" id="ARBA00022691"/>
    </source>
</evidence>
<dbReference type="RefSeq" id="WP_016121559.1">
    <property type="nucleotide sequence ID" value="NZ_LDPG01000007.1"/>
</dbReference>
<dbReference type="Gene3D" id="3.90.120.10">
    <property type="entry name" value="DNA Methylase, subunit A, domain 2"/>
    <property type="match status" value="1"/>
</dbReference>
<dbReference type="REBASE" id="126824">
    <property type="entry name" value="M.Ban375ORF12770P"/>
</dbReference>
<dbReference type="PATRIC" id="fig|1392.242.peg.5574"/>
<dbReference type="InterPro" id="IPR001525">
    <property type="entry name" value="C5_MeTfrase"/>
</dbReference>
<protein>
    <recommendedName>
        <fullName evidence="1">DNA (cytosine-5-)-methyltransferase</fullName>
        <ecNumber evidence="1">2.1.1.37</ecNumber>
    </recommendedName>
</protein>
<dbReference type="PANTHER" id="PTHR46098">
    <property type="entry name" value="TRNA (CYTOSINE(38)-C(5))-METHYLTRANSFERASE"/>
    <property type="match status" value="1"/>
</dbReference>
<dbReference type="EMBL" id="LDPG01000007">
    <property type="protein sequence ID" value="KLV18252.1"/>
    <property type="molecule type" value="Genomic_DNA"/>
</dbReference>
<dbReference type="InterPro" id="IPR029063">
    <property type="entry name" value="SAM-dependent_MTases_sf"/>
</dbReference>
<dbReference type="GO" id="GO:0003886">
    <property type="term" value="F:DNA (cytosine-5-)-methyltransferase activity"/>
    <property type="evidence" value="ECO:0007669"/>
    <property type="project" value="UniProtKB-EC"/>
</dbReference>
<keyword evidence="7" id="KW-0255">Endonuclease</keyword>
<keyword evidence="2 6" id="KW-0489">Methyltransferase</keyword>
<dbReference type="Gene3D" id="3.40.50.150">
    <property type="entry name" value="Vaccinia Virus protein VP39"/>
    <property type="match status" value="1"/>
</dbReference>
<sequence>MLLKKVYKVSSKGKDDTPRLFLQHLVCEAASFVPGEKLSVTERGDQIIISVLKEPNMNQISVSSRKNQSTGIRRPLVDTAKESYKKIIQVSEKVEVCVYHKKVIVRPLRFNLMNVQTLPKKNDERISLLSVCAGGGIGTAAFVDTQYFTPTAEIELEDDCVEVLRHNFGDKSFVFNGDIRDINEIPKSDVMSITLPCNKWTQIGSMTEGLQTDLSIAAARIIRASAPEMLFFENVPRFFSSDIFRDLKNLVKDMFPYWSEKNIDAVDFGSIAKRNRTYAVAFRSEEAFLNFEFPSPPRTVKRSKLREYLDGKNVIHQWKDLRTWMDSFQSRSAFKDRNLTKTFVTPDAKEIQCILGRYRSHCSSNSYLLNEDKTKWRFFSISELKRILSIPQSFSFPDTIPLTRRYEIIGQSVDCRIIKGIANQIAKTFYKIKTLYREKKKSISNLCKEHIPISVEENGQLTLI</sequence>
<dbReference type="Pfam" id="PF00145">
    <property type="entry name" value="DNA_methylase"/>
    <property type="match status" value="1"/>
</dbReference>
<evidence type="ECO:0000256" key="3">
    <source>
        <dbReference type="ARBA" id="ARBA00022679"/>
    </source>
</evidence>
<dbReference type="GO" id="GO:0032259">
    <property type="term" value="P:methylation"/>
    <property type="evidence" value="ECO:0007669"/>
    <property type="project" value="UniProtKB-KW"/>
</dbReference>
<evidence type="ECO:0000256" key="2">
    <source>
        <dbReference type="ARBA" id="ARBA00022603"/>
    </source>
</evidence>
<accession>A0A0J1HX00</accession>
<evidence type="ECO:0000256" key="1">
    <source>
        <dbReference type="ARBA" id="ARBA00011975"/>
    </source>
</evidence>
<keyword evidence="3 6" id="KW-0808">Transferase</keyword>
<dbReference type="GO" id="GO:0009307">
    <property type="term" value="P:DNA restriction-modification system"/>
    <property type="evidence" value="ECO:0007669"/>
    <property type="project" value="UniProtKB-KW"/>
</dbReference>
<dbReference type="AlphaFoldDB" id="A0A0J1HX00"/>
<evidence type="ECO:0000313" key="8">
    <source>
        <dbReference type="Proteomes" id="UP000035904"/>
    </source>
</evidence>
<dbReference type="PANTHER" id="PTHR46098:SF1">
    <property type="entry name" value="TRNA (CYTOSINE(38)-C(5))-METHYLTRANSFERASE"/>
    <property type="match status" value="1"/>
</dbReference>
<dbReference type="InterPro" id="IPR050750">
    <property type="entry name" value="C5-MTase"/>
</dbReference>
<dbReference type="PROSITE" id="PS51679">
    <property type="entry name" value="SAM_MT_C5"/>
    <property type="match status" value="1"/>
</dbReference>
<feature type="active site" evidence="6">
    <location>
        <position position="197"/>
    </location>
</feature>
<evidence type="ECO:0000256" key="5">
    <source>
        <dbReference type="ARBA" id="ARBA00022747"/>
    </source>
</evidence>
<evidence type="ECO:0000313" key="7">
    <source>
        <dbReference type="EMBL" id="KLV18252.1"/>
    </source>
</evidence>
<dbReference type="EC" id="2.1.1.37" evidence="1"/>
<gene>
    <name evidence="7" type="ORF">ABW01_12770</name>
</gene>
<keyword evidence="4 6" id="KW-0949">S-adenosyl-L-methionine</keyword>
<keyword evidence="7" id="KW-0378">Hydrolase</keyword>
<comment type="caution">
    <text evidence="7">The sequence shown here is derived from an EMBL/GenBank/DDBJ whole genome shotgun (WGS) entry which is preliminary data.</text>
</comment>
<dbReference type="GO" id="GO:0004519">
    <property type="term" value="F:endonuclease activity"/>
    <property type="evidence" value="ECO:0007669"/>
    <property type="project" value="UniProtKB-KW"/>
</dbReference>
<dbReference type="Proteomes" id="UP000035904">
    <property type="component" value="Unassembled WGS sequence"/>
</dbReference>
<organism evidence="7 8">
    <name type="scientific">Bacillus anthracis</name>
    <name type="common">anthrax bacterium</name>
    <dbReference type="NCBI Taxonomy" id="1392"/>
    <lineage>
        <taxon>Bacteria</taxon>
        <taxon>Bacillati</taxon>
        <taxon>Bacillota</taxon>
        <taxon>Bacilli</taxon>
        <taxon>Bacillales</taxon>
        <taxon>Bacillaceae</taxon>
        <taxon>Bacillus</taxon>
        <taxon>Bacillus cereus group</taxon>
    </lineage>
</organism>
<keyword evidence="7" id="KW-0540">Nuclease</keyword>
<reference evidence="7 8" key="1">
    <citation type="submission" date="2015-05" db="EMBL/GenBank/DDBJ databases">
        <title>Whole genome sequence and identification of bacterial endophytes from Costus igneus.</title>
        <authorList>
            <person name="Lee Y.P."/>
            <person name="Gan H.M."/>
            <person name="Eng W."/>
            <person name="Wheatley M.S."/>
            <person name="Caraballo A."/>
            <person name="Polter S."/>
            <person name="Savka M.A."/>
            <person name="Hudson A.O."/>
        </authorList>
    </citation>
    <scope>NUCLEOTIDE SEQUENCE [LARGE SCALE GENOMIC DNA]</scope>
    <source>
        <strain evidence="7 8">RIT375</strain>
    </source>
</reference>
<keyword evidence="5" id="KW-0680">Restriction system</keyword>
<comment type="similarity">
    <text evidence="6">Belongs to the class I-like SAM-binding methyltransferase superfamily. C5-methyltransferase family.</text>
</comment>